<comment type="caution">
    <text evidence="2">The sequence shown here is derived from an EMBL/GenBank/DDBJ whole genome shotgun (WGS) entry which is preliminary data.</text>
</comment>
<organism evidence="2 3">
    <name type="scientific">Basidiobolus ranarum</name>
    <dbReference type="NCBI Taxonomy" id="34480"/>
    <lineage>
        <taxon>Eukaryota</taxon>
        <taxon>Fungi</taxon>
        <taxon>Fungi incertae sedis</taxon>
        <taxon>Zoopagomycota</taxon>
        <taxon>Entomophthoromycotina</taxon>
        <taxon>Basidiobolomycetes</taxon>
        <taxon>Basidiobolales</taxon>
        <taxon>Basidiobolaceae</taxon>
        <taxon>Basidiobolus</taxon>
    </lineage>
</organism>
<dbReference type="PANTHER" id="PTHR13507:SF0">
    <property type="entry name" value="PRKR-INTERACTING PROTEIN 1"/>
    <property type="match status" value="1"/>
</dbReference>
<feature type="compositionally biased region" description="Basic and acidic residues" evidence="1">
    <location>
        <begin position="88"/>
        <end position="121"/>
    </location>
</feature>
<feature type="region of interest" description="Disordered" evidence="1">
    <location>
        <begin position="88"/>
        <end position="170"/>
    </location>
</feature>
<reference evidence="2 3" key="1">
    <citation type="submission" date="2023-04" db="EMBL/GenBank/DDBJ databases">
        <title>Genome of Basidiobolus ranarum AG-B5.</title>
        <authorList>
            <person name="Stajich J.E."/>
            <person name="Carter-House D."/>
            <person name="Gryganskyi A."/>
        </authorList>
    </citation>
    <scope>NUCLEOTIDE SEQUENCE [LARGE SCALE GENOMIC DNA]</scope>
    <source>
        <strain evidence="2 3">AG-B5</strain>
    </source>
</reference>
<evidence type="ECO:0008006" key="4">
    <source>
        <dbReference type="Google" id="ProtNLM"/>
    </source>
</evidence>
<gene>
    <name evidence="2" type="ORF">K7432_005992</name>
</gene>
<feature type="compositionally biased region" description="Basic and acidic residues" evidence="1">
    <location>
        <begin position="27"/>
        <end position="60"/>
    </location>
</feature>
<sequence>MPHDSPNLSGDDEVETQKRHNLTPYDLQKKQLDKLLQRVDKPITLPEPKHKTLKAPKDIVRNVPGSSAGAGSGEFHIYRAHRRREYARTKMMDEETKAEQEQLEFDQKRQELQQKADEKTAKNRAKRQKRKHNQASNAKKPKVENLGEQSSTVRNGNDEKKVDSKLDTAN</sequence>
<dbReference type="Pfam" id="PF06658">
    <property type="entry name" value="DUF1168"/>
    <property type="match status" value="1"/>
</dbReference>
<feature type="region of interest" description="Disordered" evidence="1">
    <location>
        <begin position="1"/>
        <end position="76"/>
    </location>
</feature>
<name>A0ABR2WVQ2_9FUNG</name>
<keyword evidence="3" id="KW-1185">Reference proteome</keyword>
<protein>
    <recommendedName>
        <fullName evidence="4">DUF1168-domain-containing protein</fullName>
    </recommendedName>
</protein>
<proteinExistence type="predicted"/>
<dbReference type="InterPro" id="IPR009548">
    <property type="entry name" value="Prkrip1"/>
</dbReference>
<dbReference type="PANTHER" id="PTHR13507">
    <property type="entry name" value="PRKR-INTERACTING PROTEIN 1"/>
    <property type="match status" value="1"/>
</dbReference>
<evidence type="ECO:0000256" key="1">
    <source>
        <dbReference type="SAM" id="MobiDB-lite"/>
    </source>
</evidence>
<evidence type="ECO:0000313" key="2">
    <source>
        <dbReference type="EMBL" id="KAK9765571.1"/>
    </source>
</evidence>
<accession>A0ABR2WVQ2</accession>
<dbReference type="Proteomes" id="UP001479436">
    <property type="component" value="Unassembled WGS sequence"/>
</dbReference>
<dbReference type="EMBL" id="JASJQH010000251">
    <property type="protein sequence ID" value="KAK9765571.1"/>
    <property type="molecule type" value="Genomic_DNA"/>
</dbReference>
<evidence type="ECO:0000313" key="3">
    <source>
        <dbReference type="Proteomes" id="UP001479436"/>
    </source>
</evidence>
<feature type="compositionally biased region" description="Basic and acidic residues" evidence="1">
    <location>
        <begin position="156"/>
        <end position="170"/>
    </location>
</feature>
<feature type="compositionally biased region" description="Basic residues" evidence="1">
    <location>
        <begin position="122"/>
        <end position="133"/>
    </location>
</feature>